<accession>A0A6N8JKE1</accession>
<keyword evidence="3" id="KW-1185">Reference proteome</keyword>
<dbReference type="InterPro" id="IPR021799">
    <property type="entry name" value="PIN-like_prokaryotic"/>
</dbReference>
<name>A0A6N8JKE1_9BACT</name>
<dbReference type="PANTHER" id="PTHR39550">
    <property type="entry name" value="SLL0658 PROTEIN"/>
    <property type="match status" value="1"/>
</dbReference>
<dbReference type="EMBL" id="WRXO01000012">
    <property type="protein sequence ID" value="MVT44652.1"/>
    <property type="molecule type" value="Genomic_DNA"/>
</dbReference>
<sequence length="172" mass="19501">MTIAVTDANVFIDLYHIRLLHLLFDLKHEIIVTAEVIEELNEIQKNSLTAFIASGQLVVYYFTADELSLLMEFHLSPALSYSDHSVLFLAQKIAATVLSGDNRLRKECIRQKVPVHGILWIFDTAIASGQITYTEAIGALESLMVFNKRLPVNECRTRLMEWADLIKPVIIN</sequence>
<feature type="domain" description="PIN" evidence="1">
    <location>
        <begin position="2"/>
        <end position="106"/>
    </location>
</feature>
<dbReference type="Gene3D" id="3.40.50.1010">
    <property type="entry name" value="5'-nuclease"/>
    <property type="match status" value="1"/>
</dbReference>
<evidence type="ECO:0000259" key="1">
    <source>
        <dbReference type="SMART" id="SM00670"/>
    </source>
</evidence>
<organism evidence="2 3">
    <name type="scientific">Chitinophaga oryziterrae</name>
    <dbReference type="NCBI Taxonomy" id="1031224"/>
    <lineage>
        <taxon>Bacteria</taxon>
        <taxon>Pseudomonadati</taxon>
        <taxon>Bacteroidota</taxon>
        <taxon>Chitinophagia</taxon>
        <taxon>Chitinophagales</taxon>
        <taxon>Chitinophagaceae</taxon>
        <taxon>Chitinophaga</taxon>
    </lineage>
</organism>
<dbReference type="PANTHER" id="PTHR39550:SF1">
    <property type="entry name" value="SLL0658 PROTEIN"/>
    <property type="match status" value="1"/>
</dbReference>
<dbReference type="AlphaFoldDB" id="A0A6N8JKE1"/>
<dbReference type="InterPro" id="IPR029060">
    <property type="entry name" value="PIN-like_dom_sf"/>
</dbReference>
<protein>
    <recommendedName>
        <fullName evidence="1">PIN domain-containing protein</fullName>
    </recommendedName>
</protein>
<proteinExistence type="predicted"/>
<dbReference type="InterPro" id="IPR002716">
    <property type="entry name" value="PIN_dom"/>
</dbReference>
<evidence type="ECO:0000313" key="2">
    <source>
        <dbReference type="EMBL" id="MVT44652.1"/>
    </source>
</evidence>
<gene>
    <name evidence="2" type="ORF">GO495_28930</name>
</gene>
<comment type="caution">
    <text evidence="2">The sequence shown here is derived from an EMBL/GenBank/DDBJ whole genome shotgun (WGS) entry which is preliminary data.</text>
</comment>
<dbReference type="SMART" id="SM00670">
    <property type="entry name" value="PINc"/>
    <property type="match status" value="1"/>
</dbReference>
<dbReference type="Proteomes" id="UP000468388">
    <property type="component" value="Unassembled WGS sequence"/>
</dbReference>
<reference evidence="2 3" key="1">
    <citation type="submission" date="2019-12" db="EMBL/GenBank/DDBJ databases">
        <title>The draft genomic sequence of strain Chitinophaga oryziterrae JCM 16595.</title>
        <authorList>
            <person name="Zhang X."/>
        </authorList>
    </citation>
    <scope>NUCLEOTIDE SEQUENCE [LARGE SCALE GENOMIC DNA]</scope>
    <source>
        <strain evidence="2 3">JCM 16595</strain>
    </source>
</reference>
<dbReference type="SUPFAM" id="SSF88723">
    <property type="entry name" value="PIN domain-like"/>
    <property type="match status" value="1"/>
</dbReference>
<dbReference type="OrthoDB" id="9810852at2"/>
<dbReference type="Pfam" id="PF11848">
    <property type="entry name" value="DUF3368"/>
    <property type="match status" value="1"/>
</dbReference>
<dbReference type="RefSeq" id="WP_157303439.1">
    <property type="nucleotide sequence ID" value="NZ_BAAAZB010000018.1"/>
</dbReference>
<evidence type="ECO:0000313" key="3">
    <source>
        <dbReference type="Proteomes" id="UP000468388"/>
    </source>
</evidence>